<dbReference type="GO" id="GO:0008270">
    <property type="term" value="F:zinc ion binding"/>
    <property type="evidence" value="ECO:0007669"/>
    <property type="project" value="InterPro"/>
</dbReference>
<dbReference type="Pfam" id="PF04082">
    <property type="entry name" value="Fungal_trans"/>
    <property type="match status" value="1"/>
</dbReference>
<dbReference type="InterPro" id="IPR001138">
    <property type="entry name" value="Zn2Cys6_DnaBD"/>
</dbReference>
<keyword evidence="2" id="KW-0805">Transcription regulation</keyword>
<dbReference type="CDD" id="cd12148">
    <property type="entry name" value="fungal_TF_MHR"/>
    <property type="match status" value="1"/>
</dbReference>
<feature type="domain" description="Xylanolytic transcriptional activator regulatory" evidence="7">
    <location>
        <begin position="313"/>
        <end position="384"/>
    </location>
</feature>
<dbReference type="OMA" id="NLFVEQH"/>
<dbReference type="PANTHER" id="PTHR46910:SF5">
    <property type="entry name" value="ZN(II)2CYS6 TRANSCRIPTION FACTOR (EUROFUNG)"/>
    <property type="match status" value="1"/>
</dbReference>
<evidence type="ECO:0000259" key="7">
    <source>
        <dbReference type="SMART" id="SM00906"/>
    </source>
</evidence>
<sequence>MDKESLDSDSKDSIVRRACDQCRQRKIRCDKRPETPGAAETRPDLQRIIDDIGERLGGIEQILRELKAGLGSSSNAGAHSCAQATPVSRHISPSAHDYNSDPTEAMDQQESKTGLDGVMATQSAYASKFLETAVSRSPVQMSVSSKVNAAVATLKQLVSIQDNNASSSARSKQKPLSGCNLGEMSMPPIHVVLPLLRKARENYGNALQSYCPFIPFDRLTEKCREVYFATEDYSDATFIVANGGLYQLFGAASFMSEDPAVQEEYQRYVAMCKGNLDKTLANLHLLMPATPDSIEALTMGASHAIEISKPSFAFTLTSTASRLCQALDFHRKSSLEGTSAKEKERRLAVFWSIYCMDRALSLRLGRAPTIPDYDIDLPSNFGPTDVGEPWITAFGLWVQLARIQGLVYEKLYSPAALRQDPKFRMAEARSLAARMQDDVMYPFEVSVCSPFYDESNTRQKIYPLLNNMNRVESIYIQCDEVCRYSTLTLIYRAIPPQAGATGTFINECIQSARNALQSHKSCMAVLKEATPATKLSYLHWSILYSPFVPFIVLFCHAIEVSSWGDLDLLDDFVVSLEPNCPLSTAIAKLHRLCQALSNVARLYIEAKAESQKQEGQALASVGHEFDTYLSALGLAPLADEGDARWATAPVPGTMSGDLRYPEANTMNQPVQHMTQLGNWFSGNQYMMGLLEEDIPMFNQPHLG</sequence>
<dbReference type="CDD" id="cd00067">
    <property type="entry name" value="GAL4"/>
    <property type="match status" value="1"/>
</dbReference>
<keyword evidence="1" id="KW-0479">Metal-binding</keyword>
<keyword evidence="9" id="KW-1185">Reference proteome</keyword>
<dbReference type="InterPro" id="IPR007219">
    <property type="entry name" value="XnlR_reg_dom"/>
</dbReference>
<dbReference type="STRING" id="454130.A0A0U5GNA4"/>
<dbReference type="Proteomes" id="UP000054771">
    <property type="component" value="Unassembled WGS sequence"/>
</dbReference>
<evidence type="ECO:0000256" key="5">
    <source>
        <dbReference type="ARBA" id="ARBA00023242"/>
    </source>
</evidence>
<keyword evidence="3" id="KW-0238">DNA-binding</keyword>
<keyword evidence="4" id="KW-0804">Transcription</keyword>
<accession>A0A0U5GNA4</accession>
<evidence type="ECO:0000256" key="1">
    <source>
        <dbReference type="ARBA" id="ARBA00022723"/>
    </source>
</evidence>
<dbReference type="GO" id="GO:0006351">
    <property type="term" value="P:DNA-templated transcription"/>
    <property type="evidence" value="ECO:0007669"/>
    <property type="project" value="InterPro"/>
</dbReference>
<dbReference type="EMBL" id="CDMC01000002">
    <property type="protein sequence ID" value="CEN60350.1"/>
    <property type="molecule type" value="Genomic_DNA"/>
</dbReference>
<evidence type="ECO:0000256" key="6">
    <source>
        <dbReference type="SAM" id="MobiDB-lite"/>
    </source>
</evidence>
<evidence type="ECO:0000313" key="8">
    <source>
        <dbReference type="EMBL" id="CEN60350.1"/>
    </source>
</evidence>
<dbReference type="PANTHER" id="PTHR46910">
    <property type="entry name" value="TRANSCRIPTION FACTOR PDR1"/>
    <property type="match status" value="1"/>
</dbReference>
<dbReference type="OrthoDB" id="103819at2759"/>
<evidence type="ECO:0000256" key="4">
    <source>
        <dbReference type="ARBA" id="ARBA00023163"/>
    </source>
</evidence>
<reference evidence="9" key="1">
    <citation type="journal article" date="2016" name="Genome Announc.">
        <title>Draft genome sequences of fungus Aspergillus calidoustus.</title>
        <authorList>
            <person name="Horn F."/>
            <person name="Linde J."/>
            <person name="Mattern D.J."/>
            <person name="Walther G."/>
            <person name="Guthke R."/>
            <person name="Scherlach K."/>
            <person name="Martin K."/>
            <person name="Brakhage A.A."/>
            <person name="Petzke L."/>
            <person name="Valiante V."/>
        </authorList>
    </citation>
    <scope>NUCLEOTIDE SEQUENCE [LARGE SCALE GENOMIC DNA]</scope>
    <source>
        <strain evidence="9">SF006504</strain>
    </source>
</reference>
<feature type="compositionally biased region" description="Polar residues" evidence="6">
    <location>
        <begin position="100"/>
        <end position="112"/>
    </location>
</feature>
<gene>
    <name evidence="8" type="ORF">ASPCAL02791</name>
</gene>
<organism evidence="8 9">
    <name type="scientific">Aspergillus calidoustus</name>
    <dbReference type="NCBI Taxonomy" id="454130"/>
    <lineage>
        <taxon>Eukaryota</taxon>
        <taxon>Fungi</taxon>
        <taxon>Dikarya</taxon>
        <taxon>Ascomycota</taxon>
        <taxon>Pezizomycotina</taxon>
        <taxon>Eurotiomycetes</taxon>
        <taxon>Eurotiomycetidae</taxon>
        <taxon>Eurotiales</taxon>
        <taxon>Aspergillaceae</taxon>
        <taxon>Aspergillus</taxon>
        <taxon>Aspergillus subgen. Nidulantes</taxon>
    </lineage>
</organism>
<dbReference type="InterPro" id="IPR050987">
    <property type="entry name" value="AtrR-like"/>
</dbReference>
<evidence type="ECO:0000256" key="3">
    <source>
        <dbReference type="ARBA" id="ARBA00023125"/>
    </source>
</evidence>
<name>A0A0U5GNA4_ASPCI</name>
<dbReference type="InterPro" id="IPR036864">
    <property type="entry name" value="Zn2-C6_fun-type_DNA-bd_sf"/>
</dbReference>
<proteinExistence type="predicted"/>
<dbReference type="SMART" id="SM00906">
    <property type="entry name" value="Fungal_trans"/>
    <property type="match status" value="1"/>
</dbReference>
<feature type="region of interest" description="Disordered" evidence="6">
    <location>
        <begin position="74"/>
        <end position="114"/>
    </location>
</feature>
<keyword evidence="5" id="KW-0539">Nucleus</keyword>
<dbReference type="GO" id="GO:0000981">
    <property type="term" value="F:DNA-binding transcription factor activity, RNA polymerase II-specific"/>
    <property type="evidence" value="ECO:0007669"/>
    <property type="project" value="InterPro"/>
</dbReference>
<dbReference type="AlphaFoldDB" id="A0A0U5GNA4"/>
<protein>
    <recommendedName>
        <fullName evidence="7">Xylanolytic transcriptional activator regulatory domain-containing protein</fullName>
    </recommendedName>
</protein>
<dbReference type="GO" id="GO:0003677">
    <property type="term" value="F:DNA binding"/>
    <property type="evidence" value="ECO:0007669"/>
    <property type="project" value="UniProtKB-KW"/>
</dbReference>
<dbReference type="SUPFAM" id="SSF57701">
    <property type="entry name" value="Zn2/Cys6 DNA-binding domain"/>
    <property type="match status" value="1"/>
</dbReference>
<feature type="compositionally biased region" description="Polar residues" evidence="6">
    <location>
        <begin position="74"/>
        <end position="86"/>
    </location>
</feature>
<evidence type="ECO:0000256" key="2">
    <source>
        <dbReference type="ARBA" id="ARBA00023015"/>
    </source>
</evidence>
<evidence type="ECO:0000313" key="9">
    <source>
        <dbReference type="Proteomes" id="UP000054771"/>
    </source>
</evidence>